<reference evidence="3" key="1">
    <citation type="submission" date="2023-06" db="EMBL/GenBank/DDBJ databases">
        <authorList>
            <person name="Jiang Y."/>
            <person name="Liu Q."/>
        </authorList>
    </citation>
    <scope>NUCLEOTIDE SEQUENCE</scope>
    <source>
        <strain evidence="3">CGMCC 1.12089</strain>
    </source>
</reference>
<sequence>MFKLPKPYLSFTIAANTTAVGVAKRVNSMRELVTLITAEIVLPKRSDGVVSIGDINQIKKEHMTLFIPARMKKGSNGSRTAADVSTYVALTSDHDRGSVSFDDAVRILGGFVGVVHTSSNHTEKHPKWHGIHIYSRPMKPIEQRRYKRLLKQWGDKPGNHFLGLPKAESSNDLLGLFVGQIPGWPKMKIHSCRSGSFIDQYLDGLVSAGLLDEISEDELSGAGIAGGKLPEDFDFDDDVQLDERVNSTTRQWIENFEGSGHRKPDGAIDRSSVISGVVKDLLRAGYSQVQVASLLTREAYAISVAIAGKAGPKADDRLGLVAYLYRAQMRSASEEVDASRPQNVFKNREELNDEPESPKKAKPELPETASLRKDFYSLMETPQFLYVPAMTFWTAEKLNAKFGNIEGMRPARWLSKNRAIGQMNWFPGQPQLMKDVAINQSGLQIQKGHNVFNLYKAPNSALGANKKGRTHSQLATAAAPWIEHGRKLFPDDWEHLEQWFAHRIQRPYEKINHCLVIGGAPRIGKDLLISPVWTGVGGAPNFQDISPIELFGSFNGWQQGIVLRISEARDMGENSKYAFYERTKTLIAAPPEVLRVNEKNKPERYIPNLIGVLITTNNKTTGLYLPPDDGRHYVAWSKELNTEATQAKCKALFKWYKEEDGIDKVVAYLKSVDLSGFDASGPPKQTEAFWEIAMANEATTDSDMRTVLEHLNFPIALVVDQAIQAAQDLGLRELVTDLRVPKRVYLRFGKSGYSALKNEFASDGKFKFGKDKRIIYASDKVSRKEVLDFAAKLQKTFRPKRPTTLD</sequence>
<dbReference type="Proteomes" id="UP001174908">
    <property type="component" value="Unassembled WGS sequence"/>
</dbReference>
<feature type="domain" description="NrS-1 polymerase-like helicase" evidence="2">
    <location>
        <begin position="519"/>
        <end position="621"/>
    </location>
</feature>
<evidence type="ECO:0000259" key="2">
    <source>
        <dbReference type="Pfam" id="PF19263"/>
    </source>
</evidence>
<feature type="compositionally biased region" description="Basic and acidic residues" evidence="1">
    <location>
        <begin position="346"/>
        <end position="366"/>
    </location>
</feature>
<dbReference type="EMBL" id="JASZYV010000001">
    <property type="protein sequence ID" value="MDM0044002.1"/>
    <property type="molecule type" value="Genomic_DNA"/>
</dbReference>
<keyword evidence="4" id="KW-1185">Reference proteome</keyword>
<evidence type="ECO:0000256" key="1">
    <source>
        <dbReference type="SAM" id="MobiDB-lite"/>
    </source>
</evidence>
<accession>A0ABT7N7U0</accession>
<organism evidence="3 4">
    <name type="scientific">Variovorax dokdonensis</name>
    <dbReference type="NCBI Taxonomy" id="344883"/>
    <lineage>
        <taxon>Bacteria</taxon>
        <taxon>Pseudomonadati</taxon>
        <taxon>Pseudomonadota</taxon>
        <taxon>Betaproteobacteria</taxon>
        <taxon>Burkholderiales</taxon>
        <taxon>Comamonadaceae</taxon>
        <taxon>Variovorax</taxon>
    </lineage>
</organism>
<name>A0ABT7N7U0_9BURK</name>
<dbReference type="InterPro" id="IPR045455">
    <property type="entry name" value="NrS-1_pol-like_helicase"/>
</dbReference>
<proteinExistence type="predicted"/>
<dbReference type="Pfam" id="PF19263">
    <property type="entry name" value="DUF5906"/>
    <property type="match status" value="1"/>
</dbReference>
<evidence type="ECO:0000313" key="3">
    <source>
        <dbReference type="EMBL" id="MDM0044002.1"/>
    </source>
</evidence>
<evidence type="ECO:0000313" key="4">
    <source>
        <dbReference type="Proteomes" id="UP001174908"/>
    </source>
</evidence>
<comment type="caution">
    <text evidence="3">The sequence shown here is derived from an EMBL/GenBank/DDBJ whole genome shotgun (WGS) entry which is preliminary data.</text>
</comment>
<dbReference type="RefSeq" id="WP_286659069.1">
    <property type="nucleotide sequence ID" value="NZ_JASZYV010000001.1"/>
</dbReference>
<gene>
    <name evidence="3" type="ORF">QTH91_05875</name>
</gene>
<protein>
    <submittedName>
        <fullName evidence="3">DUF5906 domain-containing protein</fullName>
    </submittedName>
</protein>
<feature type="region of interest" description="Disordered" evidence="1">
    <location>
        <begin position="335"/>
        <end position="366"/>
    </location>
</feature>